<evidence type="ECO:0000256" key="4">
    <source>
        <dbReference type="ARBA" id="ARBA00006484"/>
    </source>
</evidence>
<comment type="subcellular location">
    <subcellularLocation>
        <location evidence="1">Endoplasmic reticulum</location>
    </subcellularLocation>
</comment>
<dbReference type="Pfam" id="PF00106">
    <property type="entry name" value="adh_short"/>
    <property type="match status" value="1"/>
</dbReference>
<evidence type="ECO:0000256" key="7">
    <source>
        <dbReference type="ARBA" id="ARBA00022857"/>
    </source>
</evidence>
<dbReference type="PANTHER" id="PTHR43550:SF3">
    <property type="entry name" value="3-KETODIHYDROSPHINGOSINE REDUCTASE"/>
    <property type="match status" value="1"/>
</dbReference>
<dbReference type="PROSITE" id="PS00061">
    <property type="entry name" value="ADH_SHORT"/>
    <property type="match status" value="1"/>
</dbReference>
<comment type="pathway">
    <text evidence="2">Lipid metabolism; sphingolipid metabolism.</text>
</comment>
<evidence type="ECO:0000256" key="11">
    <source>
        <dbReference type="ARBA" id="ARBA00026112"/>
    </source>
</evidence>
<dbReference type="InterPro" id="IPR020904">
    <property type="entry name" value="Sc_DH/Rdtase_CS"/>
</dbReference>
<comment type="caution">
    <text evidence="13">The sequence shown here is derived from an EMBL/GenBank/DDBJ whole genome shotgun (WGS) entry which is preliminary data.</text>
</comment>
<feature type="domain" description="Ketoreductase" evidence="12">
    <location>
        <begin position="7"/>
        <end position="184"/>
    </location>
</feature>
<dbReference type="EMBL" id="JAGIOI010000001">
    <property type="protein sequence ID" value="MBP2413442.1"/>
    <property type="molecule type" value="Genomic_DNA"/>
</dbReference>
<protein>
    <recommendedName>
        <fullName evidence="11">3-dehydrosphinganine reductase</fullName>
        <ecNumber evidence="11">1.1.1.102</ecNumber>
    </recommendedName>
</protein>
<dbReference type="GO" id="GO:0047560">
    <property type="term" value="F:3-dehydrosphinganine reductase activity"/>
    <property type="evidence" value="ECO:0007669"/>
    <property type="project" value="UniProtKB-EC"/>
</dbReference>
<evidence type="ECO:0000256" key="9">
    <source>
        <dbReference type="ARBA" id="ARBA00023002"/>
    </source>
</evidence>
<dbReference type="PRINTS" id="PR00081">
    <property type="entry name" value="GDHRDH"/>
</dbReference>
<dbReference type="Gene3D" id="3.40.50.720">
    <property type="entry name" value="NAD(P)-binding Rossmann-like Domain"/>
    <property type="match status" value="1"/>
</dbReference>
<evidence type="ECO:0000256" key="6">
    <source>
        <dbReference type="ARBA" id="ARBA00022824"/>
    </source>
</evidence>
<organism evidence="13 14">
    <name type="scientific">Arthrobacter stackebrandtii</name>
    <dbReference type="NCBI Taxonomy" id="272161"/>
    <lineage>
        <taxon>Bacteria</taxon>
        <taxon>Bacillati</taxon>
        <taxon>Actinomycetota</taxon>
        <taxon>Actinomycetes</taxon>
        <taxon>Micrococcales</taxon>
        <taxon>Micrococcaceae</taxon>
        <taxon>Arthrobacter</taxon>
    </lineage>
</organism>
<gene>
    <name evidence="13" type="ORF">JOF48_002241</name>
</gene>
<keyword evidence="10" id="KW-0443">Lipid metabolism</keyword>
<keyword evidence="6" id="KW-0256">Endoplasmic reticulum</keyword>
<evidence type="ECO:0000256" key="5">
    <source>
        <dbReference type="ARBA" id="ARBA00022741"/>
    </source>
</evidence>
<dbReference type="SMART" id="SM00822">
    <property type="entry name" value="PKS_KR"/>
    <property type="match status" value="1"/>
</dbReference>
<evidence type="ECO:0000313" key="13">
    <source>
        <dbReference type="EMBL" id="MBP2413442.1"/>
    </source>
</evidence>
<comment type="similarity">
    <text evidence="4">Belongs to the short-chain dehydrogenases/reductases (SDR) family.</text>
</comment>
<keyword evidence="8" id="KW-0746">Sphingolipid metabolism</keyword>
<dbReference type="CDD" id="cd08939">
    <property type="entry name" value="KDSR-like_SDR_c"/>
    <property type="match status" value="1"/>
</dbReference>
<evidence type="ECO:0000256" key="8">
    <source>
        <dbReference type="ARBA" id="ARBA00022919"/>
    </source>
</evidence>
<dbReference type="InterPro" id="IPR057326">
    <property type="entry name" value="KR_dom"/>
</dbReference>
<dbReference type="EC" id="1.1.1.102" evidence="11"/>
<evidence type="ECO:0000313" key="14">
    <source>
        <dbReference type="Proteomes" id="UP000711614"/>
    </source>
</evidence>
<evidence type="ECO:0000256" key="1">
    <source>
        <dbReference type="ARBA" id="ARBA00004240"/>
    </source>
</evidence>
<dbReference type="Proteomes" id="UP000711614">
    <property type="component" value="Unassembled WGS sequence"/>
</dbReference>
<dbReference type="PANTHER" id="PTHR43550">
    <property type="entry name" value="3-KETODIHYDROSPHINGOSINE REDUCTASE"/>
    <property type="match status" value="1"/>
</dbReference>
<dbReference type="InterPro" id="IPR045022">
    <property type="entry name" value="KDSR-like"/>
</dbReference>
<name>A0ABS4YYC6_9MICC</name>
<keyword evidence="9 13" id="KW-0560">Oxidoreductase</keyword>
<accession>A0ABS4YYC6</accession>
<comment type="pathway">
    <text evidence="3">Sphingolipid metabolism.</text>
</comment>
<keyword evidence="14" id="KW-1185">Reference proteome</keyword>
<keyword evidence="7" id="KW-0521">NADP</keyword>
<evidence type="ECO:0000256" key="2">
    <source>
        <dbReference type="ARBA" id="ARBA00004760"/>
    </source>
</evidence>
<evidence type="ECO:0000256" key="3">
    <source>
        <dbReference type="ARBA" id="ARBA00004991"/>
    </source>
</evidence>
<evidence type="ECO:0000259" key="12">
    <source>
        <dbReference type="SMART" id="SM00822"/>
    </source>
</evidence>
<dbReference type="SUPFAM" id="SSF51735">
    <property type="entry name" value="NAD(P)-binding Rossmann-fold domains"/>
    <property type="match status" value="1"/>
</dbReference>
<proteinExistence type="inferred from homology"/>
<evidence type="ECO:0000256" key="10">
    <source>
        <dbReference type="ARBA" id="ARBA00023098"/>
    </source>
</evidence>
<reference evidence="13 14" key="1">
    <citation type="submission" date="2021-03" db="EMBL/GenBank/DDBJ databases">
        <title>Sequencing the genomes of 1000 actinobacteria strains.</title>
        <authorList>
            <person name="Klenk H.-P."/>
        </authorList>
    </citation>
    <scope>NUCLEOTIDE SEQUENCE [LARGE SCALE GENOMIC DNA]</scope>
    <source>
        <strain evidence="13 14">DSM 16005</strain>
    </source>
</reference>
<dbReference type="InterPro" id="IPR002347">
    <property type="entry name" value="SDR_fam"/>
</dbReference>
<dbReference type="InterPro" id="IPR036291">
    <property type="entry name" value="NAD(P)-bd_dom_sf"/>
</dbReference>
<dbReference type="RefSeq" id="WP_209680727.1">
    <property type="nucleotide sequence ID" value="NZ_JAGIOI010000001.1"/>
</dbReference>
<sequence length="269" mass="27498">MTKLQGAHVVITGGSQGIGAAFAKEAHDAGARVSLIARTSAGLERAAAAAGAGVLWEAADVTDPVSLAAAMDALTARSGPCDILVCCAGTALPGLFLEVPAAEFETQWLLNVGGGVAAVRHVLPGMVSRGQGHVVLLSSTAGIIGVPGYTGYGASKYAIRGFADTLRYEVEPAGVHVSTMFPPDTDTPGFAAENLRKPPETAAISGAVKPVSAQKVAAGMARGIERNARNITVDGTTRALLLMGGLAEPLLRWSFTRTSANARRQSPRS</sequence>
<keyword evidence="5" id="KW-0547">Nucleotide-binding</keyword>